<organism evidence="7 8">
    <name type="scientific">Ferrovibrio terrae</name>
    <dbReference type="NCBI Taxonomy" id="2594003"/>
    <lineage>
        <taxon>Bacteria</taxon>
        <taxon>Pseudomonadati</taxon>
        <taxon>Pseudomonadota</taxon>
        <taxon>Alphaproteobacteria</taxon>
        <taxon>Rhodospirillales</taxon>
        <taxon>Rhodospirillaceae</taxon>
        <taxon>Ferrovibrio</taxon>
    </lineage>
</organism>
<keyword evidence="3" id="KW-0807">Transducer</keyword>
<evidence type="ECO:0000313" key="7">
    <source>
        <dbReference type="EMBL" id="QDO98883.1"/>
    </source>
</evidence>
<dbReference type="CDD" id="cd11386">
    <property type="entry name" value="MCP_signal"/>
    <property type="match status" value="1"/>
</dbReference>
<protein>
    <submittedName>
        <fullName evidence="7">Methyl-accepting chemotaxis protein</fullName>
    </submittedName>
</protein>
<feature type="coiled-coil region" evidence="4">
    <location>
        <begin position="119"/>
        <end position="146"/>
    </location>
</feature>
<dbReference type="KEGG" id="fer:FNB15_17120"/>
<comment type="similarity">
    <text evidence="2">Belongs to the methyl-accepting chemotaxis (MCP) protein family.</text>
</comment>
<dbReference type="SMART" id="SM00283">
    <property type="entry name" value="MA"/>
    <property type="match status" value="1"/>
</dbReference>
<dbReference type="InterPro" id="IPR051310">
    <property type="entry name" value="MCP_chemotaxis"/>
</dbReference>
<sequence>MSGRPNPTGLWVRNTRPTREELSMFSGLPTGLRIGVAIGSLIVVAGGWVWGASQTAGGMMLPLIISLVAVIIGGAMIVSLAGGGSAVADMLRNWPASAGQADIAPSDLREPLQVMARRWDEETSRREALERRLADVQAELDRVQKSDSAVISEIAELCGDIDSGVLNRRVAAHEGEAQAHDLAARFNHMAETLDGVVGDLKVLFARMAEGDLSTGVDNSYGGDFAVIRDGAIQAAERLGGVIGTIVQAANSISSASVELNREAKGLAQSAEAQSDSLDRTAADAASLSEAARANEAAAKRASQRAEQARAAAQNGVTVVRRSVDAMNEMAEMSQRISEITSLINEIAFQTNLLALNASVEAARAGEAGKGFAVVAQEVRALAQRSANASKDIGAIIKQSDDKVKSGVTLVSETGKVLNGIVEAIDSMGQQLDEIEQASTDQSSRVNAVTGSISEINAATRGYLAVVQRTGKAIQDIDQQVANLATQIAFVTTTEDRPFLVAAKDAAARISEGFEDAVRRGQLSMEDLFDENYVPIKGTNPQQYMTRFLKFTDEFLPKVQEPLLTSNPNIAFCVGIDRNGLIPTHNLKYCQPQGSDPVWNTANSRNRRLFNDPVGLACGRNIKPYLLQCYRRDMGGGVFILMKDMSAPITVQGRHWGGFRIGYKTA</sequence>
<accession>A0A516H507</accession>
<name>A0A516H507_9PROT</name>
<keyword evidence="4" id="KW-0175">Coiled coil</keyword>
<keyword evidence="5" id="KW-0812">Transmembrane</keyword>
<keyword evidence="8" id="KW-1185">Reference proteome</keyword>
<dbReference type="GO" id="GO:0007165">
    <property type="term" value="P:signal transduction"/>
    <property type="evidence" value="ECO:0007669"/>
    <property type="project" value="UniProtKB-KW"/>
</dbReference>
<dbReference type="SUPFAM" id="SSF58104">
    <property type="entry name" value="Methyl-accepting chemotaxis protein (MCP) signaling domain"/>
    <property type="match status" value="1"/>
</dbReference>
<dbReference type="AlphaFoldDB" id="A0A516H507"/>
<feature type="transmembrane region" description="Helical" evidence="5">
    <location>
        <begin position="32"/>
        <end position="51"/>
    </location>
</feature>
<evidence type="ECO:0000259" key="6">
    <source>
        <dbReference type="PROSITE" id="PS50111"/>
    </source>
</evidence>
<evidence type="ECO:0000256" key="4">
    <source>
        <dbReference type="SAM" id="Coils"/>
    </source>
</evidence>
<reference evidence="7 8" key="1">
    <citation type="submission" date="2019-07" db="EMBL/GenBank/DDBJ databases">
        <title>Genome sequencing for Ferrovibrio sp. K5.</title>
        <authorList>
            <person name="Park S.-J."/>
        </authorList>
    </citation>
    <scope>NUCLEOTIDE SEQUENCE [LARGE SCALE GENOMIC DNA]</scope>
    <source>
        <strain evidence="7 8">K5</strain>
    </source>
</reference>
<dbReference type="PROSITE" id="PS50111">
    <property type="entry name" value="CHEMOTAXIS_TRANSDUC_2"/>
    <property type="match status" value="1"/>
</dbReference>
<dbReference type="OrthoDB" id="2489132at2"/>
<feature type="transmembrane region" description="Helical" evidence="5">
    <location>
        <begin position="63"/>
        <end position="83"/>
    </location>
</feature>
<dbReference type="PANTHER" id="PTHR43531:SF11">
    <property type="entry name" value="METHYL-ACCEPTING CHEMOTAXIS PROTEIN 3"/>
    <property type="match status" value="1"/>
</dbReference>
<evidence type="ECO:0000256" key="3">
    <source>
        <dbReference type="PROSITE-ProRule" id="PRU00284"/>
    </source>
</evidence>
<dbReference type="Gene3D" id="1.20.120.1530">
    <property type="match status" value="1"/>
</dbReference>
<dbReference type="Proteomes" id="UP000317496">
    <property type="component" value="Chromosome"/>
</dbReference>
<keyword evidence="1" id="KW-0145">Chemotaxis</keyword>
<dbReference type="PANTHER" id="PTHR43531">
    <property type="entry name" value="PROTEIN ICFG"/>
    <property type="match status" value="1"/>
</dbReference>
<feature type="domain" description="Methyl-accepting transducer" evidence="6">
    <location>
        <begin position="248"/>
        <end position="477"/>
    </location>
</feature>
<evidence type="ECO:0000256" key="1">
    <source>
        <dbReference type="ARBA" id="ARBA00022500"/>
    </source>
</evidence>
<proteinExistence type="inferred from homology"/>
<gene>
    <name evidence="7" type="ORF">FNB15_17120</name>
</gene>
<evidence type="ECO:0000256" key="5">
    <source>
        <dbReference type="SAM" id="Phobius"/>
    </source>
</evidence>
<keyword evidence="5" id="KW-1133">Transmembrane helix</keyword>
<evidence type="ECO:0000256" key="2">
    <source>
        <dbReference type="ARBA" id="ARBA00029447"/>
    </source>
</evidence>
<dbReference type="EMBL" id="CP041636">
    <property type="protein sequence ID" value="QDO98883.1"/>
    <property type="molecule type" value="Genomic_DNA"/>
</dbReference>
<dbReference type="GO" id="GO:0016020">
    <property type="term" value="C:membrane"/>
    <property type="evidence" value="ECO:0007669"/>
    <property type="project" value="InterPro"/>
</dbReference>
<keyword evidence="5" id="KW-0472">Membrane</keyword>
<dbReference type="InterPro" id="IPR004089">
    <property type="entry name" value="MCPsignal_dom"/>
</dbReference>
<dbReference type="Gene3D" id="1.10.287.950">
    <property type="entry name" value="Methyl-accepting chemotaxis protein"/>
    <property type="match status" value="1"/>
</dbReference>
<dbReference type="GO" id="GO:0006935">
    <property type="term" value="P:chemotaxis"/>
    <property type="evidence" value="ECO:0007669"/>
    <property type="project" value="UniProtKB-KW"/>
</dbReference>
<evidence type="ECO:0000313" key="8">
    <source>
        <dbReference type="Proteomes" id="UP000317496"/>
    </source>
</evidence>
<dbReference type="Pfam" id="PF00015">
    <property type="entry name" value="MCPsignal"/>
    <property type="match status" value="1"/>
</dbReference>